<dbReference type="Gene3D" id="1.10.10.10">
    <property type="entry name" value="Winged helix-like DNA-binding domain superfamily/Winged helix DNA-binding domain"/>
    <property type="match status" value="1"/>
</dbReference>
<dbReference type="InterPro" id="IPR029016">
    <property type="entry name" value="GAF-like_dom_sf"/>
</dbReference>
<dbReference type="Gene3D" id="3.30.450.40">
    <property type="match status" value="1"/>
</dbReference>
<dbReference type="InterPro" id="IPR036388">
    <property type="entry name" value="WH-like_DNA-bd_sf"/>
</dbReference>
<dbReference type="PROSITE" id="PS51077">
    <property type="entry name" value="HTH_ICLR"/>
    <property type="match status" value="1"/>
</dbReference>
<evidence type="ECO:0000256" key="3">
    <source>
        <dbReference type="ARBA" id="ARBA00023163"/>
    </source>
</evidence>
<dbReference type="InterPro" id="IPR036390">
    <property type="entry name" value="WH_DNA-bd_sf"/>
</dbReference>
<name>A0ABQ4JJK3_9ACTN</name>
<dbReference type="InterPro" id="IPR005471">
    <property type="entry name" value="Tscrpt_reg_IclR_N"/>
</dbReference>
<evidence type="ECO:0000256" key="1">
    <source>
        <dbReference type="ARBA" id="ARBA00023015"/>
    </source>
</evidence>
<keyword evidence="7" id="KW-1185">Reference proteome</keyword>
<dbReference type="Pfam" id="PF09339">
    <property type="entry name" value="HTH_IclR"/>
    <property type="match status" value="1"/>
</dbReference>
<dbReference type="Proteomes" id="UP000653076">
    <property type="component" value="Unassembled WGS sequence"/>
</dbReference>
<dbReference type="PANTHER" id="PTHR30136:SF24">
    <property type="entry name" value="HTH-TYPE TRANSCRIPTIONAL REPRESSOR ALLR"/>
    <property type="match status" value="1"/>
</dbReference>
<comment type="caution">
    <text evidence="6">The sequence shown here is derived from an EMBL/GenBank/DDBJ whole genome shotgun (WGS) entry which is preliminary data.</text>
</comment>
<evidence type="ECO:0000313" key="6">
    <source>
        <dbReference type="EMBL" id="GIJ30530.1"/>
    </source>
</evidence>
<dbReference type="SUPFAM" id="SSF46785">
    <property type="entry name" value="Winged helix' DNA-binding domain"/>
    <property type="match status" value="1"/>
</dbReference>
<evidence type="ECO:0000256" key="2">
    <source>
        <dbReference type="ARBA" id="ARBA00023125"/>
    </source>
</evidence>
<dbReference type="PROSITE" id="PS51078">
    <property type="entry name" value="ICLR_ED"/>
    <property type="match status" value="1"/>
</dbReference>
<protein>
    <submittedName>
        <fullName evidence="6">Transcriptional regulator</fullName>
    </submittedName>
</protein>
<dbReference type="EMBL" id="BOPC01000118">
    <property type="protein sequence ID" value="GIJ30530.1"/>
    <property type="molecule type" value="Genomic_DNA"/>
</dbReference>
<dbReference type="PANTHER" id="PTHR30136">
    <property type="entry name" value="HELIX-TURN-HELIX TRANSCRIPTIONAL REGULATOR, ICLR FAMILY"/>
    <property type="match status" value="1"/>
</dbReference>
<accession>A0ABQ4JJK3</accession>
<gene>
    <name evidence="6" type="ORF">Vqi01_56920</name>
</gene>
<proteinExistence type="predicted"/>
<keyword evidence="1" id="KW-0805">Transcription regulation</keyword>
<dbReference type="SMART" id="SM00346">
    <property type="entry name" value="HTH_ICLR"/>
    <property type="match status" value="1"/>
</dbReference>
<feature type="domain" description="IclR-ED" evidence="5">
    <location>
        <begin position="66"/>
        <end position="250"/>
    </location>
</feature>
<organism evidence="6 7">
    <name type="scientific">Micromonospora qiuiae</name>
    <dbReference type="NCBI Taxonomy" id="502268"/>
    <lineage>
        <taxon>Bacteria</taxon>
        <taxon>Bacillati</taxon>
        <taxon>Actinomycetota</taxon>
        <taxon>Actinomycetes</taxon>
        <taxon>Micromonosporales</taxon>
        <taxon>Micromonosporaceae</taxon>
        <taxon>Micromonospora</taxon>
    </lineage>
</organism>
<dbReference type="RefSeq" id="WP_204038231.1">
    <property type="nucleotide sequence ID" value="NZ_BOPC01000118.1"/>
</dbReference>
<evidence type="ECO:0000259" key="4">
    <source>
        <dbReference type="PROSITE" id="PS51077"/>
    </source>
</evidence>
<dbReference type="InterPro" id="IPR014757">
    <property type="entry name" value="Tscrpt_reg_IclR_C"/>
</dbReference>
<keyword evidence="3" id="KW-0804">Transcription</keyword>
<dbReference type="InterPro" id="IPR050707">
    <property type="entry name" value="HTH_MetabolicPath_Reg"/>
</dbReference>
<dbReference type="Pfam" id="PF01614">
    <property type="entry name" value="IclR_C"/>
    <property type="match status" value="1"/>
</dbReference>
<evidence type="ECO:0000259" key="5">
    <source>
        <dbReference type="PROSITE" id="PS51078"/>
    </source>
</evidence>
<keyword evidence="2" id="KW-0238">DNA-binding</keyword>
<dbReference type="SUPFAM" id="SSF55781">
    <property type="entry name" value="GAF domain-like"/>
    <property type="match status" value="1"/>
</dbReference>
<evidence type="ECO:0000313" key="7">
    <source>
        <dbReference type="Proteomes" id="UP000653076"/>
    </source>
</evidence>
<feature type="domain" description="HTH iclR-type" evidence="4">
    <location>
        <begin position="5"/>
        <end position="65"/>
    </location>
</feature>
<sequence length="254" mass="26834">MTDGEPAHARVLDLLLAFANRPVWTVEALAEQMGATKSTTYRFIKSLRERDLVVRRSTGEYSLGPAILSLASHVELRGSLSEVALPVMRKLAVDSGESVILTVVVGNKALALEQVSGPQPLNLSFKPGTLHPLHVGASSKILLANLPEPAFTEAVTAVTTTTGYSDHPVTDIDALLADLAGIREQGVAITEGEYEPGVKAVACPVFDARKTLKGAISIAGPAHRMPSTSDRRLAELLTAAVEAVGLHLNPTSYG</sequence>
<reference evidence="6 7" key="1">
    <citation type="submission" date="2021-01" db="EMBL/GenBank/DDBJ databases">
        <title>Whole genome shotgun sequence of Verrucosispora qiuiae NBRC 106684.</title>
        <authorList>
            <person name="Komaki H."/>
            <person name="Tamura T."/>
        </authorList>
    </citation>
    <scope>NUCLEOTIDE SEQUENCE [LARGE SCALE GENOMIC DNA]</scope>
    <source>
        <strain evidence="6 7">NBRC 106684</strain>
    </source>
</reference>